<evidence type="ECO:0000256" key="9">
    <source>
        <dbReference type="ARBA" id="ARBA00022741"/>
    </source>
</evidence>
<dbReference type="GO" id="GO:0042995">
    <property type="term" value="C:cell projection"/>
    <property type="evidence" value="ECO:0007669"/>
    <property type="project" value="UniProtKB-SubCell"/>
</dbReference>
<dbReference type="FunFam" id="1.10.510.10:FF:000039">
    <property type="entry name" value="Focal adhesion kinase, isoform D"/>
    <property type="match status" value="1"/>
</dbReference>
<dbReference type="PROSITE" id="PS50011">
    <property type="entry name" value="PROTEIN_KINASE_DOM"/>
    <property type="match status" value="1"/>
</dbReference>
<evidence type="ECO:0000256" key="11">
    <source>
        <dbReference type="ARBA" id="ARBA00022840"/>
    </source>
</evidence>
<proteinExistence type="predicted"/>
<evidence type="ECO:0000313" key="18">
    <source>
        <dbReference type="EMBL" id="KAJ6646647.1"/>
    </source>
</evidence>
<evidence type="ECO:0000256" key="2">
    <source>
        <dbReference type="ARBA" id="ARBA00004316"/>
    </source>
</evidence>
<dbReference type="Gene3D" id="1.20.120.330">
    <property type="entry name" value="Nucleotidyltransferases domain 2"/>
    <property type="match status" value="1"/>
</dbReference>
<feature type="compositionally biased region" description="Polar residues" evidence="15">
    <location>
        <begin position="2045"/>
        <end position="2058"/>
    </location>
</feature>
<dbReference type="PANTHER" id="PTHR46221">
    <property type="entry name" value="FERM AND PDZ DOMAIN-CONTAINING PROTEIN FAMILY MEMBER"/>
    <property type="match status" value="1"/>
</dbReference>
<dbReference type="GO" id="GO:0005524">
    <property type="term" value="F:ATP binding"/>
    <property type="evidence" value="ECO:0007669"/>
    <property type="project" value="UniProtKB-KW"/>
</dbReference>
<evidence type="ECO:0000256" key="8">
    <source>
        <dbReference type="ARBA" id="ARBA00022679"/>
    </source>
</evidence>
<feature type="region of interest" description="Disordered" evidence="15">
    <location>
        <begin position="1675"/>
        <end position="1724"/>
    </location>
</feature>
<evidence type="ECO:0000256" key="4">
    <source>
        <dbReference type="ARBA" id="ARBA00004496"/>
    </source>
</evidence>
<reference evidence="18" key="1">
    <citation type="submission" date="2022-07" db="EMBL/GenBank/DDBJ databases">
        <authorList>
            <person name="Trinca V."/>
            <person name="Uliana J.V.C."/>
            <person name="Torres T.T."/>
            <person name="Ward R.J."/>
            <person name="Monesi N."/>
        </authorList>
    </citation>
    <scope>NUCLEOTIDE SEQUENCE</scope>
    <source>
        <strain evidence="18">HSMRA1968</strain>
        <tissue evidence="18">Whole embryos</tissue>
    </source>
</reference>
<dbReference type="Pfam" id="PF03623">
    <property type="entry name" value="Focal_AT"/>
    <property type="match status" value="1"/>
</dbReference>
<keyword evidence="11" id="KW-0067">ATP-binding</keyword>
<protein>
    <submittedName>
        <fullName evidence="18">Focal adhesion kinase 1</fullName>
    </submittedName>
</protein>
<dbReference type="SUPFAM" id="SSF50729">
    <property type="entry name" value="PH domain-like"/>
    <property type="match status" value="1"/>
</dbReference>
<feature type="compositionally biased region" description="Polar residues" evidence="15">
    <location>
        <begin position="611"/>
        <end position="622"/>
    </location>
</feature>
<feature type="region of interest" description="Disordered" evidence="15">
    <location>
        <begin position="700"/>
        <end position="729"/>
    </location>
</feature>
<evidence type="ECO:0000256" key="13">
    <source>
        <dbReference type="ARBA" id="ARBA00023136"/>
    </source>
</evidence>
<dbReference type="InterPro" id="IPR020635">
    <property type="entry name" value="Tyr_kinase_cat_dom"/>
</dbReference>
<feature type="region of interest" description="Disordered" evidence="15">
    <location>
        <begin position="2002"/>
        <end position="2084"/>
    </location>
</feature>
<keyword evidence="6" id="KW-0963">Cytoplasm</keyword>
<dbReference type="EMBL" id="WJQU01000001">
    <property type="protein sequence ID" value="KAJ6646647.1"/>
    <property type="molecule type" value="Genomic_DNA"/>
</dbReference>
<dbReference type="GO" id="GO:0005925">
    <property type="term" value="C:focal adhesion"/>
    <property type="evidence" value="ECO:0007669"/>
    <property type="project" value="UniProtKB-SubCell"/>
</dbReference>
<dbReference type="InterPro" id="IPR041784">
    <property type="entry name" value="FAK1/PYK2_FERM_C"/>
</dbReference>
<dbReference type="FunFam" id="3.30.200.20:FF:000629">
    <property type="entry name" value="Focal adhesion kinase, isoform D"/>
    <property type="match status" value="1"/>
</dbReference>
<evidence type="ECO:0000256" key="12">
    <source>
        <dbReference type="ARBA" id="ARBA00022949"/>
    </source>
</evidence>
<gene>
    <name evidence="18" type="primary">Ptk2</name>
    <name evidence="18" type="ORF">Bhyg_01860</name>
</gene>
<keyword evidence="13" id="KW-0472">Membrane</keyword>
<sequence>MDSTNGIYDNHLYQTIWKAPDTENSDEISNKEMLRCVWTSPNYVTSNANKSESEKKPPILPNRTSVVINLDKNRIRVGRRSRLLPRPLSLPSSFNLLKNFKQNQEDSAKETSLDISLIKKLEDEIYQRKEDMLRLNENVINRKICDNVKCTNCSKIHSFVPNQIVETKTFDDTSAFTDPNSKPLLFVDSTKLQPLLMKRDKESETQCISGPKSIVIVDNSQFYPVLMTYEIQEKKEEDEPPLKVRHKLKNTQATNPPSGNAITKSEPTKQGRNFTHLFESCLCKSNPPSPAFSPLTTNYSSSTRSAVSTSSSTSSSLCSNIINDDKNMPSRKTSKFKRFLIQRRSLNLPSKIQRTDEIEMTGNKVKDKKKFIFADKPNTYMTTNKCVPNIQLDDVQFECKLKNNKLKWLLTIRKSSNTRLTDLVKKRSLSCNDVYLSQPHEDNNYSSIFCLAFQNANWSHEDVNDIRNRSNAEHKQCDSNWNYIRNEDINKITAPAECNSSNLVRRVRRRSSFRNKRHSVGSTDVVKTWVYRKSYDGSGYGGINEPPAGGRSSHSSTRYSCNNSTETGIHWRAASVGAADFRSGIVGSDNKSKQNNKMADLNISRGHSPHFSPSRNNSQSETQTLHVHLPNHGFRMLRFDEASDVRQIINLIVNSMAPGQKTNPQSYALRLRHMLTKEIIWMPPDTSMSQVMAHISNPSCSNTDCPNSDKSGSAKKQSNKNSTSGSGHANSVWKAELRVRYIPKSLKELYEKDRTTCHFYFDQVKQDYFQSNTATIEQDIAIQMCCLGIRHYYKDTKETSDKKHHVDYIEKEIGFSNFMPKSVIDTIKQKNLKKLIQAGYKKVYNYTEMEYMLKFFDLLKSQYTFDQEQFIVTLGSGWNIPVDLVIGPHIGISYVTHPQAKPTRVTDFQNIERITTTVLPVSKDNLPTNSAESNGSAHLKAAKNGSASNSPILSKKSDKRNQTTCSCNEIKTQLKIKVRNNVEDLAITCNGVKTAESIADLVDGYCRLFNNSDLSLWERSSRHPTPSNSTTNSLEKPKQKEDSITTSALEVPKVECNFASNDNSLPPPTLSEDYAEIGLGEEEGDYSTPAARNYELDRTQITLNEIIGIGQFGDVHIGTCRVKQKASTQQQSQHKDDSSLEDEGATNGDNNNEGKTGIIHVAVKTCKADADMTTSEKFLEEAYIMQKFEHPHIIRLIGICSSSPIWIVMELARFGELRAYLKTHANKLKLGTLLLYGYQLSTALSYLESKKFVHRDIAARNVLVSSQTCIKLADFGLSRWVEDQSYYHSSKGMLPIKWMAPESINFRRFTTASDVWMFGVCVWEILMEGVKPFQGIKNSDVIGKLENGERLPLPNNCPPRLYSLMSQCWSYEPHKRPNFKNVKETLYEILMEERSSDNETMRRENRRVAAMSWGAGDDMPPPKPARVPHADSSSLLSLGVTDQGAPQTYIIAQNPAVLAQLMRENDTRTLNPSAYTTPASVFNTLAVDIDLNTLAENSEPSIVEKKELPLRTVILPAAELLKLDPIASDEVKLQDDIVYVTNDSPSKMSITATDPNSIQKSINSSPCDIAGSQNADPSLNYSYHFDVSAQQQNTGIAQHYQAMTQNQQLNNNFIYSSSLQNQQFVPSNMNFFHQNTSNSLPPQQQQPDGQKSRSLERSAALGYVSRMSSLERIQNAQKGVRSNSLTRQLSAGPETYSLSSRSSSFERNNAAASVGQQAPQHGCRANSLERNQQMQPQGHRGGSLERNQSIASTYDLMKSRGYRGGSLERNQQGIIAPNRAGSLERNQQFSMTGYRNQMKLPDAEPFQEEIYDFGGANVKSCASIALSKSMSKGMNPCGMSSSQQLPILQSPISQLNQIPQSQNYHHYPLSPQQVYASQNMIYTQMHPSRIWAAGGQHQQQQNALRNLPPTAQSQSSFSQGSSVKLQLPQQHQQPINVQTNPHSLTQSSASLQNIDKQVHLEAKLRKQQMESEIDSRWLQQEENNLKNRLSFITTGNVDAENGHLSGNFVQSPRFSPQNSVSGPQSLGECPPTPTQGNFDSRPHTPGSNQGTLRSSNNTSLERSSTSGSSDEKLAPTKPLDRTNDHVYSATTNVVKAIMALSQGVERAVAQEYLDLVKNVGFELRALLASVDELSVIFPSQAHKEVEMAHKVLSKDMFELVSTMRLAQQYSETTLDVEYRKNMLSAAHVLAMDAKNLLDVIDSLRIRYPELFKQQKSTTPSLQPDSVSRFQFDISSQQQPSASIASPQSEDSYQVMTRQTYENMSQMQNQLPLHHNSPPSSLTQSYEQQSNDLYSNQQSGGIYDNECVINQQMKSLEIDAKCPPKPPVAAKPSNLQQKLKMNARIVGCAKTDHVSVEDTLKIVEDDLYSNTMSMGVGNSSLLPEPVPCSVVQENIFQKVKSSSKLE</sequence>
<dbReference type="SUPFAM" id="SSF68993">
    <property type="entry name" value="FAT domain of focal adhesion kinase"/>
    <property type="match status" value="1"/>
</dbReference>
<keyword evidence="19" id="KW-1185">Reference proteome</keyword>
<dbReference type="GO" id="GO:0004713">
    <property type="term" value="F:protein tyrosine kinase activity"/>
    <property type="evidence" value="ECO:0007669"/>
    <property type="project" value="InterPro"/>
</dbReference>
<feature type="compositionally biased region" description="Low complexity" evidence="15">
    <location>
        <begin position="2059"/>
        <end position="2068"/>
    </location>
</feature>
<feature type="compositionally biased region" description="Low complexity" evidence="15">
    <location>
        <begin position="1697"/>
        <end position="1713"/>
    </location>
</feature>
<keyword evidence="10 18" id="KW-0418">Kinase</keyword>
<dbReference type="SUPFAM" id="SSF54236">
    <property type="entry name" value="Ubiquitin-like"/>
    <property type="match status" value="1"/>
</dbReference>
<dbReference type="SUPFAM" id="SSF56112">
    <property type="entry name" value="Protein kinase-like (PK-like)"/>
    <property type="match status" value="1"/>
</dbReference>
<feature type="compositionally biased region" description="Low complexity" evidence="15">
    <location>
        <begin position="1912"/>
        <end position="1922"/>
    </location>
</feature>
<feature type="compositionally biased region" description="Polar residues" evidence="15">
    <location>
        <begin position="922"/>
        <end position="936"/>
    </location>
</feature>
<dbReference type="SUPFAM" id="SSF47031">
    <property type="entry name" value="Second domain of FERM"/>
    <property type="match status" value="1"/>
</dbReference>
<dbReference type="CDD" id="cd13190">
    <property type="entry name" value="FERM_C_FAK1"/>
    <property type="match status" value="1"/>
</dbReference>
<dbReference type="Pfam" id="PF07714">
    <property type="entry name" value="PK_Tyr_Ser-Thr"/>
    <property type="match status" value="1"/>
</dbReference>
<feature type="region of interest" description="Disordered" evidence="15">
    <location>
        <begin position="1908"/>
        <end position="1933"/>
    </location>
</feature>
<dbReference type="GO" id="GO:0008284">
    <property type="term" value="P:positive regulation of cell population proliferation"/>
    <property type="evidence" value="ECO:0007669"/>
    <property type="project" value="UniProtKB-ARBA"/>
</dbReference>
<feature type="compositionally biased region" description="Polar residues" evidence="15">
    <location>
        <begin position="1675"/>
        <end position="1689"/>
    </location>
</feature>
<dbReference type="InterPro" id="IPR000719">
    <property type="entry name" value="Prot_kinase_dom"/>
</dbReference>
<dbReference type="Proteomes" id="UP001151699">
    <property type="component" value="Chromosome A"/>
</dbReference>
<dbReference type="GO" id="GO:0005737">
    <property type="term" value="C:cytoplasm"/>
    <property type="evidence" value="ECO:0007669"/>
    <property type="project" value="UniProtKB-SubCell"/>
</dbReference>
<evidence type="ECO:0000256" key="15">
    <source>
        <dbReference type="SAM" id="MobiDB-lite"/>
    </source>
</evidence>
<evidence type="ECO:0000256" key="3">
    <source>
        <dbReference type="ARBA" id="ARBA00004413"/>
    </source>
</evidence>
<dbReference type="InterPro" id="IPR019749">
    <property type="entry name" value="Band_41_domain"/>
</dbReference>
<dbReference type="GO" id="GO:0030182">
    <property type="term" value="P:neuron differentiation"/>
    <property type="evidence" value="ECO:0007669"/>
    <property type="project" value="UniProtKB-ARBA"/>
</dbReference>
<dbReference type="Pfam" id="PF21477">
    <property type="entry name" value="FERM_C_FAK1"/>
    <property type="match status" value="1"/>
</dbReference>
<dbReference type="InterPro" id="IPR041390">
    <property type="entry name" value="FADK_N"/>
</dbReference>
<dbReference type="Gene3D" id="2.30.29.30">
    <property type="entry name" value="Pleckstrin-homology domain (PH domain)/Phosphotyrosine-binding domain (PTB)"/>
    <property type="match status" value="1"/>
</dbReference>
<accession>A0A9Q0NB24</accession>
<comment type="subcellular location">
    <subcellularLocation>
        <location evidence="1">Cell junction</location>
        <location evidence="1">Focal adhesion</location>
    </subcellularLocation>
    <subcellularLocation>
        <location evidence="3">Cell membrane</location>
        <topology evidence="3">Peripheral membrane protein</topology>
        <orientation evidence="3">Cytoplasmic side</orientation>
    </subcellularLocation>
    <subcellularLocation>
        <location evidence="2">Cell projection</location>
    </subcellularLocation>
    <subcellularLocation>
        <location evidence="4">Cytoplasm</location>
    </subcellularLocation>
</comment>
<organism evidence="18 19">
    <name type="scientific">Pseudolycoriella hygida</name>
    <dbReference type="NCBI Taxonomy" id="35572"/>
    <lineage>
        <taxon>Eukaryota</taxon>
        <taxon>Metazoa</taxon>
        <taxon>Ecdysozoa</taxon>
        <taxon>Arthropoda</taxon>
        <taxon>Hexapoda</taxon>
        <taxon>Insecta</taxon>
        <taxon>Pterygota</taxon>
        <taxon>Neoptera</taxon>
        <taxon>Endopterygota</taxon>
        <taxon>Diptera</taxon>
        <taxon>Nematocera</taxon>
        <taxon>Sciaroidea</taxon>
        <taxon>Sciaridae</taxon>
        <taxon>Pseudolycoriella</taxon>
    </lineage>
</organism>
<dbReference type="InterPro" id="IPR000299">
    <property type="entry name" value="FERM_domain"/>
</dbReference>
<dbReference type="CDD" id="cd14473">
    <property type="entry name" value="FERM_B-lobe"/>
    <property type="match status" value="1"/>
</dbReference>
<dbReference type="InterPro" id="IPR019748">
    <property type="entry name" value="FERM_central"/>
</dbReference>
<dbReference type="SMART" id="SM00295">
    <property type="entry name" value="B41"/>
    <property type="match status" value="1"/>
</dbReference>
<evidence type="ECO:0000256" key="1">
    <source>
        <dbReference type="ARBA" id="ARBA00004246"/>
    </source>
</evidence>
<dbReference type="Gene3D" id="3.30.200.20">
    <property type="entry name" value="Phosphorylase Kinase, domain 1"/>
    <property type="match status" value="1"/>
</dbReference>
<dbReference type="InterPro" id="IPR036137">
    <property type="entry name" value="Focal_adhe_kin_target_dom_sf"/>
</dbReference>
<evidence type="ECO:0000313" key="19">
    <source>
        <dbReference type="Proteomes" id="UP001151699"/>
    </source>
</evidence>
<dbReference type="PROSITE" id="PS50057">
    <property type="entry name" value="FERM_3"/>
    <property type="match status" value="1"/>
</dbReference>
<dbReference type="InterPro" id="IPR049385">
    <property type="entry name" value="FAK1-like_FERM_C"/>
</dbReference>
<feature type="compositionally biased region" description="Polar residues" evidence="15">
    <location>
        <begin position="552"/>
        <end position="563"/>
    </location>
</feature>
<feature type="region of interest" description="Disordered" evidence="15">
    <location>
        <begin position="602"/>
        <end position="622"/>
    </location>
</feature>
<dbReference type="InterPro" id="IPR011009">
    <property type="entry name" value="Kinase-like_dom_sf"/>
</dbReference>
<dbReference type="InterPro" id="IPR008266">
    <property type="entry name" value="Tyr_kinase_AS"/>
</dbReference>
<keyword evidence="9" id="KW-0547">Nucleotide-binding</keyword>
<name>A0A9Q0NB24_9DIPT</name>
<dbReference type="Gene3D" id="3.10.20.90">
    <property type="entry name" value="Phosphatidylinositol 3-kinase Catalytic Subunit, Chain A, domain 1"/>
    <property type="match status" value="1"/>
</dbReference>
<keyword evidence="5" id="KW-1003">Cell membrane</keyword>
<dbReference type="Gene3D" id="1.10.510.10">
    <property type="entry name" value="Transferase(Phosphotransferase) domain 1"/>
    <property type="match status" value="1"/>
</dbReference>
<dbReference type="PRINTS" id="PR00109">
    <property type="entry name" value="TYRKINASE"/>
</dbReference>
<keyword evidence="12" id="KW-0965">Cell junction</keyword>
<feature type="compositionally biased region" description="Polar residues" evidence="15">
    <location>
        <begin position="2007"/>
        <end position="2024"/>
    </location>
</feature>
<feature type="compositionally biased region" description="Polar residues" evidence="15">
    <location>
        <begin position="1630"/>
        <end position="1649"/>
    </location>
</feature>
<evidence type="ECO:0000259" key="17">
    <source>
        <dbReference type="PROSITE" id="PS50057"/>
    </source>
</evidence>
<dbReference type="InterPro" id="IPR029071">
    <property type="entry name" value="Ubiquitin-like_domsf"/>
</dbReference>
<dbReference type="InterPro" id="IPR001245">
    <property type="entry name" value="Ser-Thr/Tyr_kinase_cat_dom"/>
</dbReference>
<feature type="compositionally biased region" description="Polar residues" evidence="15">
    <location>
        <begin position="1923"/>
        <end position="1933"/>
    </location>
</feature>
<evidence type="ECO:0000256" key="5">
    <source>
        <dbReference type="ARBA" id="ARBA00022475"/>
    </source>
</evidence>
<dbReference type="Gene3D" id="1.20.80.10">
    <property type="match status" value="1"/>
</dbReference>
<feature type="region of interest" description="Disordered" evidence="15">
    <location>
        <begin position="1126"/>
        <end position="1154"/>
    </location>
</feature>
<dbReference type="Pfam" id="PF00373">
    <property type="entry name" value="FERM_M"/>
    <property type="match status" value="1"/>
</dbReference>
<dbReference type="SMART" id="SM00219">
    <property type="entry name" value="TyrKc"/>
    <property type="match status" value="1"/>
</dbReference>
<evidence type="ECO:0000256" key="10">
    <source>
        <dbReference type="ARBA" id="ARBA00022777"/>
    </source>
</evidence>
<feature type="region of interest" description="Disordered" evidence="15">
    <location>
        <begin position="540"/>
        <end position="563"/>
    </location>
</feature>
<feature type="region of interest" description="Disordered" evidence="15">
    <location>
        <begin position="1630"/>
        <end position="1656"/>
    </location>
</feature>
<feature type="region of interest" description="Disordered" evidence="15">
    <location>
        <begin position="1018"/>
        <end position="1043"/>
    </location>
</feature>
<evidence type="ECO:0000256" key="6">
    <source>
        <dbReference type="ARBA" id="ARBA00022490"/>
    </source>
</evidence>
<dbReference type="OrthoDB" id="9976756at2759"/>
<dbReference type="GO" id="GO:0005886">
    <property type="term" value="C:plasma membrane"/>
    <property type="evidence" value="ECO:0007669"/>
    <property type="project" value="UniProtKB-SubCell"/>
</dbReference>
<dbReference type="PANTHER" id="PTHR46221:SF9">
    <property type="entry name" value="NON-SPECIFIC PROTEIN-TYROSINE KINASE"/>
    <property type="match status" value="1"/>
</dbReference>
<feature type="domain" description="Protein kinase" evidence="16">
    <location>
        <begin position="1101"/>
        <end position="1390"/>
    </location>
</feature>
<feature type="domain" description="FERM" evidence="17">
    <location>
        <begin position="623"/>
        <end position="1013"/>
    </location>
</feature>
<feature type="compositionally biased region" description="Polar residues" evidence="15">
    <location>
        <begin position="1023"/>
        <end position="1034"/>
    </location>
</feature>
<dbReference type="InterPro" id="IPR011993">
    <property type="entry name" value="PH-like_dom_sf"/>
</dbReference>
<keyword evidence="14" id="KW-0966">Cell projection</keyword>
<dbReference type="InterPro" id="IPR005189">
    <property type="entry name" value="Focal_adhesion_kin_target_dom"/>
</dbReference>
<dbReference type="InterPro" id="IPR035963">
    <property type="entry name" value="FERM_2"/>
</dbReference>
<feature type="region of interest" description="Disordered" evidence="15">
    <location>
        <begin position="922"/>
        <end position="958"/>
    </location>
</feature>
<evidence type="ECO:0000256" key="14">
    <source>
        <dbReference type="ARBA" id="ARBA00023273"/>
    </source>
</evidence>
<dbReference type="GO" id="GO:0007172">
    <property type="term" value="P:signal complex assembly"/>
    <property type="evidence" value="ECO:0007669"/>
    <property type="project" value="InterPro"/>
</dbReference>
<dbReference type="InterPro" id="IPR014352">
    <property type="entry name" value="FERM/acyl-CoA-bd_prot_sf"/>
</dbReference>
<comment type="caution">
    <text evidence="18">The sequence shown here is derived from an EMBL/GenBank/DDBJ whole genome shotgun (WGS) entry which is preliminary data.</text>
</comment>
<dbReference type="Pfam" id="PF18038">
    <property type="entry name" value="FERM_N_2"/>
    <property type="match status" value="1"/>
</dbReference>
<dbReference type="PROSITE" id="PS00109">
    <property type="entry name" value="PROTEIN_KINASE_TYR"/>
    <property type="match status" value="1"/>
</dbReference>
<dbReference type="GO" id="GO:0009887">
    <property type="term" value="P:animal organ morphogenesis"/>
    <property type="evidence" value="ECO:0007669"/>
    <property type="project" value="UniProtKB-ARBA"/>
</dbReference>
<keyword evidence="7" id="KW-0597">Phosphoprotein</keyword>
<keyword evidence="8" id="KW-0808">Transferase</keyword>
<feature type="compositionally biased region" description="Basic and acidic residues" evidence="15">
    <location>
        <begin position="2069"/>
        <end position="2084"/>
    </location>
</feature>
<evidence type="ECO:0000259" key="16">
    <source>
        <dbReference type="PROSITE" id="PS50011"/>
    </source>
</evidence>
<evidence type="ECO:0000256" key="7">
    <source>
        <dbReference type="ARBA" id="ARBA00022553"/>
    </source>
</evidence>